<feature type="compositionally biased region" description="Basic and acidic residues" evidence="1">
    <location>
        <begin position="180"/>
        <end position="189"/>
    </location>
</feature>
<feature type="compositionally biased region" description="Pro residues" evidence="1">
    <location>
        <begin position="1061"/>
        <end position="1070"/>
    </location>
</feature>
<feature type="region of interest" description="Disordered" evidence="1">
    <location>
        <begin position="1170"/>
        <end position="1189"/>
    </location>
</feature>
<evidence type="ECO:0000256" key="1">
    <source>
        <dbReference type="SAM" id="MobiDB-lite"/>
    </source>
</evidence>
<dbReference type="Proteomes" id="UP000887569">
    <property type="component" value="Unplaced"/>
</dbReference>
<accession>A0A915BK38</accession>
<organism evidence="2 3">
    <name type="scientific">Parascaris univalens</name>
    <name type="common">Nematode worm</name>
    <dbReference type="NCBI Taxonomy" id="6257"/>
    <lineage>
        <taxon>Eukaryota</taxon>
        <taxon>Metazoa</taxon>
        <taxon>Ecdysozoa</taxon>
        <taxon>Nematoda</taxon>
        <taxon>Chromadorea</taxon>
        <taxon>Rhabditida</taxon>
        <taxon>Spirurina</taxon>
        <taxon>Ascaridomorpha</taxon>
        <taxon>Ascaridoidea</taxon>
        <taxon>Ascarididae</taxon>
        <taxon>Parascaris</taxon>
    </lineage>
</organism>
<feature type="compositionally biased region" description="Basic and acidic residues" evidence="1">
    <location>
        <begin position="104"/>
        <end position="132"/>
    </location>
</feature>
<feature type="region of interest" description="Disordered" evidence="1">
    <location>
        <begin position="502"/>
        <end position="555"/>
    </location>
</feature>
<evidence type="ECO:0000313" key="2">
    <source>
        <dbReference type="Proteomes" id="UP000887569"/>
    </source>
</evidence>
<feature type="compositionally biased region" description="Basic and acidic residues" evidence="1">
    <location>
        <begin position="708"/>
        <end position="727"/>
    </location>
</feature>
<sequence>MSAHKKRGGLFTLFKKKGEKNDKHENIESRKASVTSRESGVISTEDRRKKSPRRQSSDRDIISQCTTSSVVTNGILPNANMEIECRKSESPSLDSTPQLTEVESYEKSRNDVGLKTRHGQETEKNSNDREFDATAPIPTENHVISSKPTNAVQHPLESEQRDKILKGEQQQPSDINVADSVKHEEHDNSGLKLEEMKTYALDEVITRAGKYSPIPSDPSLTPLATSDNQSDSTTDEGNVVSEESEEVLNRRGTTHSNSSFPLGETLGDNRDLHVLVDRASPTSNKVFQFSEDKRSLSVRNLVPEEKPLVGPLEDASLTLKSVSVASLPYDDVKKASGNANSSTVGQRKFYEASVIHYSPERFAGVKERNAQFGGLSPPPMKKDLKTNVIITEQQHRPEVLPTKDEHIANEESIAGDEEDPLQKEYTKLRILFEQWQSHCTDPIAVKNAYTLKLQGELIAQLKLVQDLCSKVPPQQLVSQPALTIPMISASLKKRPAIIDYKFAPPSPKLPTPPQVSPKSERKTFGNNQSAKPPDNKKNSSQKKDVSSGTTTSGAARFAIGRPHLYTPLMGNEFRVPRMREPKNFEPHTIAVSSYRQRPELHTISYGTTTSESADSRTQAGSATVAPEAEREWRNETAEIAEIDTKDWVTSTLRLDSMTAKIERHDAKENAFRRIQREIEMEARRQRELNRMRQQLSTVTTIQEENEGDEQKRLKEEPLKEKPLEKSSSKSSTQRTSKALSYAKQFDAKVAEKVNPKRNVPRSSHTSTPRKEAKVPTSTNRAQVDASTNSIPIGGANVKQSVKNISKNFTKDTSQELSKFQAQRPNNTENMKQIVEKRKLRASSQYNITDRDATSTNKPEELNAHKVPENRSGVSDNGSIRKNDRSSIIEAVQEKGSTTRRSDQVSASSDPTCTVEAQRSITTNIRSVISSAKNSTARYEDESSSTKAVKNQQRSITSSNDESYGRGALRWGKDDSKDQPTYSFGGQFAIPQLRKVGTPVERIGIQLGFVREDKEDVDRDEKAGTSTNTGISAQQKHSPKSAPVSSVDESGNSATVCSSSMAPPPPPPGPAPIIAHLRSPRSECSLSSWGQSAGSEHDSYSSPITPGVESADEKKERFRKSLSHLATIDPAVLLAEMKEVHLRPTNATQKSKSSESSTDLRSSLMREICEAGGAKSFKKKSKSTSQQYPT</sequence>
<feature type="region of interest" description="Disordered" evidence="1">
    <location>
        <begin position="1013"/>
        <end position="1117"/>
    </location>
</feature>
<feature type="compositionally biased region" description="Basic residues" evidence="1">
    <location>
        <begin position="1"/>
        <end position="18"/>
    </location>
</feature>
<feature type="compositionally biased region" description="Basic and acidic residues" evidence="1">
    <location>
        <begin position="1013"/>
        <end position="1022"/>
    </location>
</feature>
<feature type="compositionally biased region" description="Low complexity" evidence="1">
    <location>
        <begin position="1153"/>
        <end position="1162"/>
    </location>
</feature>
<feature type="compositionally biased region" description="Polar residues" evidence="1">
    <location>
        <begin position="63"/>
        <end position="72"/>
    </location>
</feature>
<feature type="region of interest" description="Disordered" evidence="1">
    <location>
        <begin position="689"/>
        <end position="794"/>
    </location>
</feature>
<feature type="region of interest" description="Disordered" evidence="1">
    <location>
        <begin position="1"/>
        <end position="189"/>
    </location>
</feature>
<feature type="compositionally biased region" description="Polar residues" evidence="1">
    <location>
        <begin position="1023"/>
        <end position="1035"/>
    </location>
</feature>
<feature type="compositionally biased region" description="Basic and acidic residues" evidence="1">
    <location>
        <begin position="19"/>
        <end position="31"/>
    </location>
</feature>
<reference evidence="3" key="1">
    <citation type="submission" date="2022-11" db="UniProtKB">
        <authorList>
            <consortium name="WormBaseParasite"/>
        </authorList>
    </citation>
    <scope>IDENTIFICATION</scope>
</reference>
<feature type="compositionally biased region" description="Polar residues" evidence="1">
    <location>
        <begin position="1081"/>
        <end position="1103"/>
    </location>
</feature>
<feature type="region of interest" description="Disordered" evidence="1">
    <location>
        <begin position="836"/>
        <end position="914"/>
    </location>
</feature>
<feature type="compositionally biased region" description="Polar residues" evidence="1">
    <location>
        <begin position="944"/>
        <end position="961"/>
    </location>
</feature>
<feature type="compositionally biased region" description="Polar residues" evidence="1">
    <location>
        <begin position="90"/>
        <end position="101"/>
    </location>
</feature>
<feature type="compositionally biased region" description="Polar residues" evidence="1">
    <location>
        <begin position="903"/>
        <end position="914"/>
    </location>
</feature>
<name>A0A915BK38_PARUN</name>
<feature type="compositionally biased region" description="Basic and acidic residues" evidence="1">
    <location>
        <begin position="533"/>
        <end position="545"/>
    </location>
</feature>
<proteinExistence type="predicted"/>
<evidence type="ECO:0000313" key="3">
    <source>
        <dbReference type="WBParaSite" id="PgR043_g069_t01"/>
    </source>
</evidence>
<feature type="compositionally biased region" description="Polar residues" evidence="1">
    <location>
        <begin position="32"/>
        <end position="42"/>
    </location>
</feature>
<feature type="compositionally biased region" description="Pro residues" evidence="1">
    <location>
        <begin position="504"/>
        <end position="515"/>
    </location>
</feature>
<feature type="compositionally biased region" description="Polar residues" evidence="1">
    <location>
        <begin position="218"/>
        <end position="236"/>
    </location>
</feature>
<dbReference type="AlphaFoldDB" id="A0A915BK38"/>
<feature type="compositionally biased region" description="Polar residues" evidence="1">
    <location>
        <begin position="142"/>
        <end position="152"/>
    </location>
</feature>
<feature type="region of interest" description="Disordered" evidence="1">
    <location>
        <begin position="931"/>
        <end position="983"/>
    </location>
</feature>
<feature type="compositionally biased region" description="Low complexity" evidence="1">
    <location>
        <begin position="728"/>
        <end position="737"/>
    </location>
</feature>
<dbReference type="WBParaSite" id="PgR043_g069_t01">
    <property type="protein sequence ID" value="PgR043_g069_t01"/>
    <property type="gene ID" value="PgR043_g069"/>
</dbReference>
<protein>
    <submittedName>
        <fullName evidence="3">WH2 domain-containing protein</fullName>
    </submittedName>
</protein>
<keyword evidence="2" id="KW-1185">Reference proteome</keyword>
<feature type="region of interest" description="Disordered" evidence="1">
    <location>
        <begin position="210"/>
        <end position="267"/>
    </location>
</feature>
<feature type="compositionally biased region" description="Polar residues" evidence="1">
    <location>
        <begin position="691"/>
        <end position="702"/>
    </location>
</feature>
<feature type="region of interest" description="Disordered" evidence="1">
    <location>
        <begin position="1141"/>
        <end position="1164"/>
    </location>
</feature>
<feature type="compositionally biased region" description="Basic and acidic residues" evidence="1">
    <location>
        <begin position="745"/>
        <end position="754"/>
    </location>
</feature>
<feature type="compositionally biased region" description="Basic and acidic residues" evidence="1">
    <location>
        <begin position="848"/>
        <end position="868"/>
    </location>
</feature>
<feature type="compositionally biased region" description="Polar residues" evidence="1">
    <location>
        <begin position="775"/>
        <end position="790"/>
    </location>
</feature>
<feature type="compositionally biased region" description="Polar residues" evidence="1">
    <location>
        <begin position="1042"/>
        <end position="1060"/>
    </location>
</feature>
<feature type="compositionally biased region" description="Basic and acidic residues" evidence="1">
    <location>
        <begin position="156"/>
        <end position="166"/>
    </location>
</feature>